<dbReference type="GO" id="GO:0003677">
    <property type="term" value="F:DNA binding"/>
    <property type="evidence" value="ECO:0007669"/>
    <property type="project" value="UniProtKB-KW"/>
</dbReference>
<reference evidence="5 6" key="2">
    <citation type="submission" date="2020-02" db="EMBL/GenBank/DDBJ databases">
        <title>Genome sequences of Thiorhodococcus mannitoliphagus and Thiorhodococcus minor, purple sulfur photosynthetic bacteria in the gammaproteobacterial family, Chromatiaceae.</title>
        <authorList>
            <person name="Aviles F.A."/>
            <person name="Meyer T.E."/>
            <person name="Kyndt J.A."/>
        </authorList>
    </citation>
    <scope>NUCLEOTIDE SEQUENCE [LARGE SCALE GENOMIC DNA]</scope>
    <source>
        <strain evidence="5 6">DSM 18266</strain>
    </source>
</reference>
<dbReference type="CDD" id="cd17246">
    <property type="entry name" value="RMtype1_S_SonII-TRD2-CR2_like"/>
    <property type="match status" value="1"/>
</dbReference>
<evidence type="ECO:0000256" key="1">
    <source>
        <dbReference type="ARBA" id="ARBA00010923"/>
    </source>
</evidence>
<sequence>MNREVGSDMHSAAEIPSGYKQTEVGVIPEDWRVERLGEQSEFVTSGSRGWAQFYSESGALFIRSQNVRDGRLSFEDTQYVSAPIGAESNRTEVKLNDLLITITGNSVGNVALVEQKFDEAYVSQHVGLVRLKEPTRGAYICRYLSPNSPGNPQIAGSQSGQSKPGLNLQDLRDFLIALPSNPNEQRAIATALSDVDALLAKLDQLIAKKRDIKQAAMQQLLTGQTRLPGFSGEWDLRLLGDHVKFLRHGTNSRAELSADGVVKYLHYGDIHTSTQLRLNPKEMQMPSLAADRAQALDRLRDGDLVFIDASEDLDGVGKSVEISGAEDMEIVAGLHTIAARFDKSVLADRFKAYLQFLPEFRHHLRRLATGTKVYATSRSHIANVELRLPGATEQNAIAAVLSDMDAEITALEARRDKTRALKQGMMQELLTGRIRLV</sequence>
<keyword evidence="2" id="KW-0680">Restriction system</keyword>
<dbReference type="InterPro" id="IPR000055">
    <property type="entry name" value="Restrct_endonuc_typeI_TRD"/>
</dbReference>
<evidence type="ECO:0000313" key="6">
    <source>
        <dbReference type="Proteomes" id="UP000471640"/>
    </source>
</evidence>
<dbReference type="InterPro" id="IPR044946">
    <property type="entry name" value="Restrct_endonuc_typeI_TRD_sf"/>
</dbReference>
<dbReference type="Gene3D" id="1.10.287.1120">
    <property type="entry name" value="Bipartite methylase S protein"/>
    <property type="match status" value="1"/>
</dbReference>
<name>A0A6P1DVU5_9GAMM</name>
<keyword evidence="5" id="KW-0540">Nuclease</keyword>
<dbReference type="RefSeq" id="WP_164652666.1">
    <property type="nucleotide sequence ID" value="NZ_JAAIJR010000015.1"/>
</dbReference>
<dbReference type="EMBL" id="JAAIJR010000015">
    <property type="protein sequence ID" value="NEX19765.1"/>
    <property type="molecule type" value="Genomic_DNA"/>
</dbReference>
<dbReference type="GO" id="GO:0004519">
    <property type="term" value="F:endonuclease activity"/>
    <property type="evidence" value="ECO:0007669"/>
    <property type="project" value="UniProtKB-KW"/>
</dbReference>
<dbReference type="SUPFAM" id="SSF116734">
    <property type="entry name" value="DNA methylase specificity domain"/>
    <property type="match status" value="2"/>
</dbReference>
<evidence type="ECO:0000313" key="5">
    <source>
        <dbReference type="EMBL" id="NEX19765.1"/>
    </source>
</evidence>
<keyword evidence="6" id="KW-1185">Reference proteome</keyword>
<evidence type="ECO:0000259" key="4">
    <source>
        <dbReference type="Pfam" id="PF01420"/>
    </source>
</evidence>
<comment type="similarity">
    <text evidence="1">Belongs to the type-I restriction system S methylase family.</text>
</comment>
<proteinExistence type="inferred from homology"/>
<dbReference type="Gene3D" id="3.90.220.20">
    <property type="entry name" value="DNA methylase specificity domains"/>
    <property type="match status" value="2"/>
</dbReference>
<comment type="caution">
    <text evidence="5">The sequence shown here is derived from an EMBL/GenBank/DDBJ whole genome shotgun (WGS) entry which is preliminary data.</text>
</comment>
<gene>
    <name evidence="5" type="ORF">G3480_05455</name>
</gene>
<keyword evidence="5" id="KW-0255">Endonuclease</keyword>
<keyword evidence="3" id="KW-0238">DNA-binding</keyword>
<feature type="domain" description="Type I restriction modification DNA specificity" evidence="4">
    <location>
        <begin position="87"/>
        <end position="200"/>
    </location>
</feature>
<evidence type="ECO:0000256" key="3">
    <source>
        <dbReference type="ARBA" id="ARBA00023125"/>
    </source>
</evidence>
<organism evidence="5 6">
    <name type="scientific">Thiorhodococcus mannitoliphagus</name>
    <dbReference type="NCBI Taxonomy" id="329406"/>
    <lineage>
        <taxon>Bacteria</taxon>
        <taxon>Pseudomonadati</taxon>
        <taxon>Pseudomonadota</taxon>
        <taxon>Gammaproteobacteria</taxon>
        <taxon>Chromatiales</taxon>
        <taxon>Chromatiaceae</taxon>
        <taxon>Thiorhodococcus</taxon>
    </lineage>
</organism>
<dbReference type="Proteomes" id="UP000471640">
    <property type="component" value="Unassembled WGS sequence"/>
</dbReference>
<dbReference type="PANTHER" id="PTHR30408:SF12">
    <property type="entry name" value="TYPE I RESTRICTION ENZYME MJAVIII SPECIFICITY SUBUNIT"/>
    <property type="match status" value="1"/>
</dbReference>
<dbReference type="PANTHER" id="PTHR30408">
    <property type="entry name" value="TYPE-1 RESTRICTION ENZYME ECOKI SPECIFICITY PROTEIN"/>
    <property type="match status" value="1"/>
</dbReference>
<reference evidence="6" key="1">
    <citation type="journal article" date="2020" name="Microbiol. Resour. Announc.">
        <title>Draft Genome Sequences of Thiorhodococcus mannitoliphagus and Thiorhodococcus minor, Purple Sulfur Photosynthetic Bacteria in the Gammaproteobacterial Family Chromatiaceae.</title>
        <authorList>
            <person name="Aviles F.A."/>
            <person name="Meyer T.E."/>
            <person name="Kyndt J.A."/>
        </authorList>
    </citation>
    <scope>NUCLEOTIDE SEQUENCE [LARGE SCALE GENOMIC DNA]</scope>
    <source>
        <strain evidence="6">DSM 18266</strain>
    </source>
</reference>
<dbReference type="InterPro" id="IPR052021">
    <property type="entry name" value="Type-I_RS_S_subunit"/>
</dbReference>
<accession>A0A6P1DVU5</accession>
<dbReference type="AlphaFoldDB" id="A0A6P1DVU5"/>
<keyword evidence="5" id="KW-0378">Hydrolase</keyword>
<dbReference type="GO" id="GO:0009307">
    <property type="term" value="P:DNA restriction-modification system"/>
    <property type="evidence" value="ECO:0007669"/>
    <property type="project" value="UniProtKB-KW"/>
</dbReference>
<dbReference type="Pfam" id="PF01420">
    <property type="entry name" value="Methylase_S"/>
    <property type="match status" value="1"/>
</dbReference>
<evidence type="ECO:0000256" key="2">
    <source>
        <dbReference type="ARBA" id="ARBA00022747"/>
    </source>
</evidence>
<protein>
    <submittedName>
        <fullName evidence="5">Restriction endonuclease subunit S</fullName>
    </submittedName>
</protein>